<dbReference type="InterPro" id="IPR052977">
    <property type="entry name" value="Polyferredoxin-like_ET"/>
</dbReference>
<dbReference type="Pfam" id="PF04432">
    <property type="entry name" value="FrhB_FdhB_C"/>
    <property type="match status" value="1"/>
</dbReference>
<comment type="caution">
    <text evidence="2">The sequence shown here is derived from an EMBL/GenBank/DDBJ whole genome shotgun (WGS) entry which is preliminary data.</text>
</comment>
<accession>A0ABU4GRY9</accession>
<reference evidence="2 3" key="1">
    <citation type="submission" date="2023-10" db="EMBL/GenBank/DDBJ databases">
        <title>A novel Glycoside Hydrolase 43-Like Enzyme from Clostrdium boliviensis is an Endo-xylanase, and a Candidate for Xylooligosaccharides Production from Different Xylan Substrates.</title>
        <authorList>
            <person name="Alvarez M.T."/>
            <person name="Rocabado-Villegas L.R."/>
            <person name="Salas-Veizaga D.M."/>
            <person name="Linares-Pasten J.A."/>
            <person name="Gudmundsdottir E.E."/>
            <person name="Hreggvidsson G.O."/>
            <person name="Adlercreutz P."/>
            <person name="Nordberg Karlsson E."/>
        </authorList>
    </citation>
    <scope>NUCLEOTIDE SEQUENCE [LARGE SCALE GENOMIC DNA]</scope>
    <source>
        <strain evidence="2 3">E-1</strain>
    </source>
</reference>
<keyword evidence="3" id="KW-1185">Reference proteome</keyword>
<evidence type="ECO:0000313" key="2">
    <source>
        <dbReference type="EMBL" id="MDW2799762.1"/>
    </source>
</evidence>
<organism evidence="2 3">
    <name type="scientific">Clostridium boliviensis</name>
    <dbReference type="NCBI Taxonomy" id="318465"/>
    <lineage>
        <taxon>Bacteria</taxon>
        <taxon>Bacillati</taxon>
        <taxon>Bacillota</taxon>
        <taxon>Clostridia</taxon>
        <taxon>Eubacteriales</taxon>
        <taxon>Clostridiaceae</taxon>
        <taxon>Clostridium</taxon>
    </lineage>
</organism>
<protein>
    <submittedName>
        <fullName evidence="2">Coenzyme F420 hydrogenase/dehydrogenase, beta subunit C-terminal domain</fullName>
    </submittedName>
</protein>
<dbReference type="PANTHER" id="PTHR43193:SF2">
    <property type="entry name" value="POLYFERREDOXIN PROTEIN FWDF"/>
    <property type="match status" value="1"/>
</dbReference>
<feature type="domain" description="4Fe-4S ferredoxin-type" evidence="1">
    <location>
        <begin position="34"/>
        <end position="63"/>
    </location>
</feature>
<feature type="domain" description="4Fe-4S ferredoxin-type" evidence="1">
    <location>
        <begin position="1"/>
        <end position="30"/>
    </location>
</feature>
<evidence type="ECO:0000259" key="1">
    <source>
        <dbReference type="PROSITE" id="PS51379"/>
    </source>
</evidence>
<dbReference type="Proteomes" id="UP001276854">
    <property type="component" value="Unassembled WGS sequence"/>
</dbReference>
<dbReference type="RefSeq" id="WP_318065947.1">
    <property type="nucleotide sequence ID" value="NZ_JAWONS010000280.1"/>
</dbReference>
<dbReference type="PROSITE" id="PS51379">
    <property type="entry name" value="4FE4S_FER_2"/>
    <property type="match status" value="2"/>
</dbReference>
<proteinExistence type="predicted"/>
<sequence length="381" mass="43365">MKTVCKENQCAGCMACIDICSKKAIQLVDSIVAYNAVIDENNCINCGACQKVCQENNPPVQMKPIVWKEGWANNQVIREKSSSGGLATAIELAFIKNGGTVCSCSLKEGDFLFSFAYTEKDVAKFTGSKYVKSNPKGVYKKILEKLKKGEKVLFVGLPCQVAAVKNFVGNKENLYTIDLICHGTPSPKILERFLNDYKLDLYSTQDIRFRVKTKFYLESDQKRFTVPTVIDNYLMIFLNSTSYTENCYECKYAKQERIGDITLGDSWGSELPEDIQSKGVSLVFCQTDNGKYLLEQTDLQLLDVDLERAITWNHQLHHPSVKSKQREKFLNAINEGKKFRQVVLTCYPKRYIKNLVKTILYKMKIIRGGQVRYCIILTERI</sequence>
<dbReference type="Pfam" id="PF12838">
    <property type="entry name" value="Fer4_7"/>
    <property type="match status" value="1"/>
</dbReference>
<dbReference type="EMBL" id="JAWONS010000280">
    <property type="protein sequence ID" value="MDW2799762.1"/>
    <property type="molecule type" value="Genomic_DNA"/>
</dbReference>
<dbReference type="PANTHER" id="PTHR43193">
    <property type="match status" value="1"/>
</dbReference>
<name>A0ABU4GRY9_9CLOT</name>
<dbReference type="InterPro" id="IPR007525">
    <property type="entry name" value="FrhB_FdhB_C"/>
</dbReference>
<dbReference type="InterPro" id="IPR017896">
    <property type="entry name" value="4Fe4S_Fe-S-bd"/>
</dbReference>
<dbReference type="SUPFAM" id="SSF54862">
    <property type="entry name" value="4Fe-4S ferredoxins"/>
    <property type="match status" value="1"/>
</dbReference>
<dbReference type="Gene3D" id="3.30.70.20">
    <property type="match status" value="1"/>
</dbReference>
<gene>
    <name evidence="2" type="ORF">RZO55_19490</name>
</gene>
<evidence type="ECO:0000313" key="3">
    <source>
        <dbReference type="Proteomes" id="UP001276854"/>
    </source>
</evidence>